<dbReference type="GO" id="GO:0015658">
    <property type="term" value="F:branched-chain amino acid transmembrane transporter activity"/>
    <property type="evidence" value="ECO:0007669"/>
    <property type="project" value="TreeGrafter"/>
</dbReference>
<dbReference type="Proteomes" id="UP000440978">
    <property type="component" value="Unassembled WGS sequence"/>
</dbReference>
<dbReference type="GO" id="GO:0005524">
    <property type="term" value="F:ATP binding"/>
    <property type="evidence" value="ECO:0007669"/>
    <property type="project" value="UniProtKB-KW"/>
</dbReference>
<dbReference type="Pfam" id="PF00005">
    <property type="entry name" value="ABC_tran"/>
    <property type="match status" value="1"/>
</dbReference>
<dbReference type="Gene3D" id="3.40.50.300">
    <property type="entry name" value="P-loop containing nucleotide triphosphate hydrolases"/>
    <property type="match status" value="1"/>
</dbReference>
<evidence type="ECO:0000313" key="8">
    <source>
        <dbReference type="Proteomes" id="UP000440978"/>
    </source>
</evidence>
<sequence>MLKVEGVFSGYGKVVVVRDMSITIEKGEIVSIIGRNGVGKSTFVKTLMGLLKTSKGKITFNQQDITRTKADERAKLGIGYVPQGHGVFPALTVEENLHMGKLINKQKPSLNPEQVYDYFPKLKERRKQKAGTLSGGEQAALSISRAIIGNPDLLVLDEPTEGIQPNIVYHISDMIKQINKDIGLTVLFVEQHMGLIQQMSERCYAMDKGSIVGEVKHQDVANYEILKRYLTV</sequence>
<evidence type="ECO:0000256" key="5">
    <source>
        <dbReference type="ARBA" id="ARBA00022970"/>
    </source>
</evidence>
<evidence type="ECO:0000256" key="3">
    <source>
        <dbReference type="ARBA" id="ARBA00022741"/>
    </source>
</evidence>
<dbReference type="GO" id="GO:0016887">
    <property type="term" value="F:ATP hydrolysis activity"/>
    <property type="evidence" value="ECO:0007669"/>
    <property type="project" value="InterPro"/>
</dbReference>
<gene>
    <name evidence="7" type="ORF">GMB86_09245</name>
</gene>
<protein>
    <submittedName>
        <fullName evidence="7">ATP-binding cassette domain-containing protein</fullName>
    </submittedName>
</protein>
<dbReference type="GO" id="GO:0015807">
    <property type="term" value="P:L-amino acid transport"/>
    <property type="evidence" value="ECO:0007669"/>
    <property type="project" value="TreeGrafter"/>
</dbReference>
<dbReference type="InterPro" id="IPR027417">
    <property type="entry name" value="P-loop_NTPase"/>
</dbReference>
<dbReference type="PROSITE" id="PS00211">
    <property type="entry name" value="ABC_TRANSPORTER_1"/>
    <property type="match status" value="1"/>
</dbReference>
<keyword evidence="2" id="KW-0813">Transport</keyword>
<dbReference type="InterPro" id="IPR052156">
    <property type="entry name" value="BCAA_Transport_ATP-bd_LivF"/>
</dbReference>
<accession>A0A6N8CRC2</accession>
<comment type="similarity">
    <text evidence="1">Belongs to the ABC transporter superfamily.</text>
</comment>
<dbReference type="SUPFAM" id="SSF52540">
    <property type="entry name" value="P-loop containing nucleoside triphosphate hydrolases"/>
    <property type="match status" value="1"/>
</dbReference>
<feature type="domain" description="ABC transporter" evidence="6">
    <location>
        <begin position="2"/>
        <end position="232"/>
    </location>
</feature>
<dbReference type="SMART" id="SM00382">
    <property type="entry name" value="AAA"/>
    <property type="match status" value="1"/>
</dbReference>
<evidence type="ECO:0000259" key="6">
    <source>
        <dbReference type="PROSITE" id="PS50893"/>
    </source>
</evidence>
<dbReference type="EMBL" id="WNHB01000013">
    <property type="protein sequence ID" value="MTT32188.1"/>
    <property type="molecule type" value="Genomic_DNA"/>
</dbReference>
<evidence type="ECO:0000256" key="1">
    <source>
        <dbReference type="ARBA" id="ARBA00005417"/>
    </source>
</evidence>
<dbReference type="PANTHER" id="PTHR43820:SF4">
    <property type="entry name" value="HIGH-AFFINITY BRANCHED-CHAIN AMINO ACID TRANSPORT ATP-BINDING PROTEIN LIVF"/>
    <property type="match status" value="1"/>
</dbReference>
<dbReference type="InterPro" id="IPR017871">
    <property type="entry name" value="ABC_transporter-like_CS"/>
</dbReference>
<dbReference type="AlphaFoldDB" id="A0A6N8CRC2"/>
<evidence type="ECO:0000256" key="2">
    <source>
        <dbReference type="ARBA" id="ARBA00022448"/>
    </source>
</evidence>
<dbReference type="CDD" id="cd03224">
    <property type="entry name" value="ABC_TM1139_LivF_branched"/>
    <property type="match status" value="1"/>
</dbReference>
<dbReference type="PROSITE" id="PS50893">
    <property type="entry name" value="ABC_TRANSPORTER_2"/>
    <property type="match status" value="1"/>
</dbReference>
<keyword evidence="8" id="KW-1185">Reference proteome</keyword>
<dbReference type="InterPro" id="IPR003593">
    <property type="entry name" value="AAA+_ATPase"/>
</dbReference>
<proteinExistence type="inferred from homology"/>
<comment type="caution">
    <text evidence="7">The sequence shown here is derived from an EMBL/GenBank/DDBJ whole genome shotgun (WGS) entry which is preliminary data.</text>
</comment>
<keyword evidence="3" id="KW-0547">Nucleotide-binding</keyword>
<evidence type="ECO:0000256" key="4">
    <source>
        <dbReference type="ARBA" id="ARBA00022840"/>
    </source>
</evidence>
<reference evidence="7 8" key="1">
    <citation type="submission" date="2019-11" db="EMBL/GenBank/DDBJ databases">
        <title>Terrilactibacillus tamarindus sp. nov. BCM23-1 isolated from bark of Tamarindus indica.</title>
        <authorList>
            <person name="Kingkaew E."/>
            <person name="Tanasupawat S."/>
        </authorList>
    </citation>
    <scope>NUCLEOTIDE SEQUENCE [LARGE SCALE GENOMIC DNA]</scope>
    <source>
        <strain evidence="7 8">BCM23-1</strain>
    </source>
</reference>
<name>A0A6N8CRC2_9BACI</name>
<organism evidence="7 8">
    <name type="scientific">Terrilactibacillus tamarindi</name>
    <dbReference type="NCBI Taxonomy" id="2599694"/>
    <lineage>
        <taxon>Bacteria</taxon>
        <taxon>Bacillati</taxon>
        <taxon>Bacillota</taxon>
        <taxon>Bacilli</taxon>
        <taxon>Bacillales</taxon>
        <taxon>Bacillaceae</taxon>
        <taxon>Terrilactibacillus</taxon>
    </lineage>
</organism>
<keyword evidence="5" id="KW-0029">Amino-acid transport</keyword>
<keyword evidence="4 7" id="KW-0067">ATP-binding</keyword>
<evidence type="ECO:0000313" key="7">
    <source>
        <dbReference type="EMBL" id="MTT32188.1"/>
    </source>
</evidence>
<dbReference type="PANTHER" id="PTHR43820">
    <property type="entry name" value="HIGH-AFFINITY BRANCHED-CHAIN AMINO ACID TRANSPORT ATP-BINDING PROTEIN LIVF"/>
    <property type="match status" value="1"/>
</dbReference>
<dbReference type="InterPro" id="IPR003439">
    <property type="entry name" value="ABC_transporter-like_ATP-bd"/>
</dbReference>